<dbReference type="SUPFAM" id="SSF53335">
    <property type="entry name" value="S-adenosyl-L-methionine-dependent methyltransferases"/>
    <property type="match status" value="1"/>
</dbReference>
<evidence type="ECO:0000313" key="2">
    <source>
        <dbReference type="EMBL" id="MDS0260853.1"/>
    </source>
</evidence>
<dbReference type="Gene3D" id="3.40.50.150">
    <property type="entry name" value="Vaccinia Virus protein VP39"/>
    <property type="match status" value="1"/>
</dbReference>
<dbReference type="InterPro" id="IPR029063">
    <property type="entry name" value="SAM-dependent_MTases_sf"/>
</dbReference>
<gene>
    <name evidence="2" type="ORF">NDI56_15720</name>
</gene>
<dbReference type="InterPro" id="IPR013216">
    <property type="entry name" value="Methyltransf_11"/>
</dbReference>
<dbReference type="PANTHER" id="PTHR43591">
    <property type="entry name" value="METHYLTRANSFERASE"/>
    <property type="match status" value="1"/>
</dbReference>
<dbReference type="Pfam" id="PF08241">
    <property type="entry name" value="Methyltransf_11"/>
    <property type="match status" value="1"/>
</dbReference>
<dbReference type="RefSeq" id="WP_310920617.1">
    <property type="nucleotide sequence ID" value="NZ_JAMQON010000004.1"/>
</dbReference>
<dbReference type="CDD" id="cd02440">
    <property type="entry name" value="AdoMet_MTases"/>
    <property type="match status" value="1"/>
</dbReference>
<name>A0ABU2FFX5_9EURY</name>
<organism evidence="2 3">
    <name type="scientific">Haloarcula saliterrae</name>
    <dbReference type="NCBI Taxonomy" id="2950534"/>
    <lineage>
        <taxon>Archaea</taxon>
        <taxon>Methanobacteriati</taxon>
        <taxon>Methanobacteriota</taxon>
        <taxon>Stenosarchaea group</taxon>
        <taxon>Halobacteria</taxon>
        <taxon>Halobacteriales</taxon>
        <taxon>Haloarculaceae</taxon>
        <taxon>Haloarcula</taxon>
    </lineage>
</organism>
<dbReference type="GO" id="GO:0032259">
    <property type="term" value="P:methylation"/>
    <property type="evidence" value="ECO:0007669"/>
    <property type="project" value="UniProtKB-KW"/>
</dbReference>
<dbReference type="GO" id="GO:0008168">
    <property type="term" value="F:methyltransferase activity"/>
    <property type="evidence" value="ECO:0007669"/>
    <property type="project" value="UniProtKB-KW"/>
</dbReference>
<accession>A0ABU2FFX5</accession>
<dbReference type="PANTHER" id="PTHR43591:SF24">
    <property type="entry name" value="2-METHOXY-6-POLYPRENYL-1,4-BENZOQUINOL METHYLASE, MITOCHONDRIAL"/>
    <property type="match status" value="1"/>
</dbReference>
<comment type="caution">
    <text evidence="2">The sequence shown here is derived from an EMBL/GenBank/DDBJ whole genome shotgun (WGS) entry which is preliminary data.</text>
</comment>
<feature type="domain" description="Methyltransferase type 11" evidence="1">
    <location>
        <begin position="73"/>
        <end position="128"/>
    </location>
</feature>
<sequence length="228" mass="25372">MAETSCEIQDGAIVERPRDVRQHPLLAAIYERHDELIATHLPGGETLELAFGQHVHPQADVGTEAWRPNVRRVRTPAVLGDARSLPFADGSFEAVIGRRFLHHVPAEDRPAMLREARRVLKPGGRLVLLEGTPGLYRRVTKRLAFRFGFLDEDTDRYGHLSEADVDELVRSTFEVVDTETLGSPLVVAGIAESPVAAALFPLYRRTQCVKWWTLVVGRKPAEPADTQG</sequence>
<dbReference type="Proteomes" id="UP001259659">
    <property type="component" value="Unassembled WGS sequence"/>
</dbReference>
<proteinExistence type="predicted"/>
<protein>
    <submittedName>
        <fullName evidence="2">Class I SAM-dependent methyltransferase</fullName>
    </submittedName>
</protein>
<keyword evidence="3" id="KW-1185">Reference proteome</keyword>
<evidence type="ECO:0000313" key="3">
    <source>
        <dbReference type="Proteomes" id="UP001259659"/>
    </source>
</evidence>
<keyword evidence="2" id="KW-0808">Transferase</keyword>
<keyword evidence="2" id="KW-0489">Methyltransferase</keyword>
<reference evidence="2 3" key="1">
    <citation type="submission" date="2022-06" db="EMBL/GenBank/DDBJ databases">
        <title>Haloarcula sp. a new haloarchaeum isolate from saline soil.</title>
        <authorList>
            <person name="Strakova D."/>
            <person name="Galisteo C."/>
            <person name="Sanchez-Porro C."/>
            <person name="Ventosa A."/>
        </authorList>
    </citation>
    <scope>NUCLEOTIDE SEQUENCE [LARGE SCALE GENOMIC DNA]</scope>
    <source>
        <strain evidence="2 3">S1CR25-12</strain>
    </source>
</reference>
<evidence type="ECO:0000259" key="1">
    <source>
        <dbReference type="Pfam" id="PF08241"/>
    </source>
</evidence>
<dbReference type="EMBL" id="JAMQON010000004">
    <property type="protein sequence ID" value="MDS0260853.1"/>
    <property type="molecule type" value="Genomic_DNA"/>
</dbReference>